<proteinExistence type="predicted"/>
<sequence length="151" mass="16882">MGQSGCTHLAQRALKTNYSQTIKVPLMGRQNGDATVASSSIALLQERFRKLQRIREKRQEKELLKLFSESERSAAPAGMHFDPSKMTFHQPEMILPNRAPPLQDSHLSLRLNSQSSNNHADIIKTPTSLWPNAGSSSRSFENSDVDTSLHL</sequence>
<name>A0A6A6KUS4_HEVBR</name>
<dbReference type="EMBL" id="JAAGAX010000014">
    <property type="protein sequence ID" value="KAF2292397.1"/>
    <property type="molecule type" value="Genomic_DNA"/>
</dbReference>
<evidence type="ECO:0000313" key="2">
    <source>
        <dbReference type="EMBL" id="KAF2292397.1"/>
    </source>
</evidence>
<reference evidence="2 3" key="1">
    <citation type="journal article" date="2020" name="Mol. Plant">
        <title>The Chromosome-Based Rubber Tree Genome Provides New Insights into Spurge Genome Evolution and Rubber Biosynthesis.</title>
        <authorList>
            <person name="Liu J."/>
            <person name="Shi C."/>
            <person name="Shi C.C."/>
            <person name="Li W."/>
            <person name="Zhang Q.J."/>
            <person name="Zhang Y."/>
            <person name="Li K."/>
            <person name="Lu H.F."/>
            <person name="Shi C."/>
            <person name="Zhu S.T."/>
            <person name="Xiao Z.Y."/>
            <person name="Nan H."/>
            <person name="Yue Y."/>
            <person name="Zhu X.G."/>
            <person name="Wu Y."/>
            <person name="Hong X.N."/>
            <person name="Fan G.Y."/>
            <person name="Tong Y."/>
            <person name="Zhang D."/>
            <person name="Mao C.L."/>
            <person name="Liu Y.L."/>
            <person name="Hao S.J."/>
            <person name="Liu W.Q."/>
            <person name="Lv M.Q."/>
            <person name="Zhang H.B."/>
            <person name="Liu Y."/>
            <person name="Hu-Tang G.R."/>
            <person name="Wang J.P."/>
            <person name="Wang J.H."/>
            <person name="Sun Y.H."/>
            <person name="Ni S.B."/>
            <person name="Chen W.B."/>
            <person name="Zhang X.C."/>
            <person name="Jiao Y.N."/>
            <person name="Eichler E.E."/>
            <person name="Li G.H."/>
            <person name="Liu X."/>
            <person name="Gao L.Z."/>
        </authorList>
    </citation>
    <scope>NUCLEOTIDE SEQUENCE [LARGE SCALE GENOMIC DNA]</scope>
    <source>
        <strain evidence="3">cv. GT1</strain>
        <tissue evidence="2">Leaf</tissue>
    </source>
</reference>
<keyword evidence="3" id="KW-1185">Reference proteome</keyword>
<dbReference type="PANTHER" id="PTHR34570:SF20">
    <property type="entry name" value="MYB-CC TYPE TRANSCRIPTION FACTOR LHEQLE-CONTAINING DOMAIN-CONTAINING PROTEIN"/>
    <property type="match status" value="1"/>
</dbReference>
<dbReference type="Proteomes" id="UP000467840">
    <property type="component" value="Chromosome 13"/>
</dbReference>
<feature type="region of interest" description="Disordered" evidence="1">
    <location>
        <begin position="118"/>
        <end position="151"/>
    </location>
</feature>
<feature type="compositionally biased region" description="Polar residues" evidence="1">
    <location>
        <begin position="125"/>
        <end position="151"/>
    </location>
</feature>
<accession>A0A6A6KUS4</accession>
<evidence type="ECO:0000256" key="1">
    <source>
        <dbReference type="SAM" id="MobiDB-lite"/>
    </source>
</evidence>
<dbReference type="PANTHER" id="PTHR34570">
    <property type="entry name" value="OS03G0593100 PROTEIN"/>
    <property type="match status" value="1"/>
</dbReference>
<organism evidence="2 3">
    <name type="scientific">Hevea brasiliensis</name>
    <name type="common">Para rubber tree</name>
    <name type="synonym">Siphonia brasiliensis</name>
    <dbReference type="NCBI Taxonomy" id="3981"/>
    <lineage>
        <taxon>Eukaryota</taxon>
        <taxon>Viridiplantae</taxon>
        <taxon>Streptophyta</taxon>
        <taxon>Embryophyta</taxon>
        <taxon>Tracheophyta</taxon>
        <taxon>Spermatophyta</taxon>
        <taxon>Magnoliopsida</taxon>
        <taxon>eudicotyledons</taxon>
        <taxon>Gunneridae</taxon>
        <taxon>Pentapetalae</taxon>
        <taxon>rosids</taxon>
        <taxon>fabids</taxon>
        <taxon>Malpighiales</taxon>
        <taxon>Euphorbiaceae</taxon>
        <taxon>Crotonoideae</taxon>
        <taxon>Micrandreae</taxon>
        <taxon>Hevea</taxon>
    </lineage>
</organism>
<dbReference type="AlphaFoldDB" id="A0A6A6KUS4"/>
<gene>
    <name evidence="2" type="ORF">GH714_021821</name>
</gene>
<evidence type="ECO:0000313" key="3">
    <source>
        <dbReference type="Proteomes" id="UP000467840"/>
    </source>
</evidence>
<comment type="caution">
    <text evidence="2">The sequence shown here is derived from an EMBL/GenBank/DDBJ whole genome shotgun (WGS) entry which is preliminary data.</text>
</comment>
<protein>
    <submittedName>
        <fullName evidence="2">Uncharacterized protein</fullName>
    </submittedName>
</protein>